<keyword evidence="12" id="KW-1185">Reference proteome</keyword>
<dbReference type="InterPro" id="IPR017853">
    <property type="entry name" value="GH"/>
</dbReference>
<evidence type="ECO:0000256" key="1">
    <source>
        <dbReference type="ARBA" id="ARBA00000822"/>
    </source>
</evidence>
<dbReference type="SUPFAM" id="SSF51445">
    <property type="entry name" value="(Trans)glycosidases"/>
    <property type="match status" value="1"/>
</dbReference>
<dbReference type="SMART" id="SM00636">
    <property type="entry name" value="Glyco_18"/>
    <property type="match status" value="1"/>
</dbReference>
<keyword evidence="4" id="KW-0146">Chitin degradation</keyword>
<dbReference type="Proteomes" id="UP001310387">
    <property type="component" value="Unassembled WGS sequence"/>
</dbReference>
<dbReference type="SUPFAM" id="SSF51055">
    <property type="entry name" value="Carbohydrate binding domain"/>
    <property type="match status" value="2"/>
</dbReference>
<evidence type="ECO:0000313" key="12">
    <source>
        <dbReference type="Proteomes" id="UP001310387"/>
    </source>
</evidence>
<sequence>MTGSRPGARRVAAALTGLAVALTGAVGAVAATSATAAETSSGDSAINGYRNVGYFTQWGVYGRDFHVKDLDTSGVAADLTHINYAFGNIHHETLECFEANKAQGTGPNGSDGAGDAYADYGKSYSAAESVSGEADAWDQPLAGSFNQLKQLKEKHPQLKVMISLGGWTWSKNFSRAAATAESRQKFVASCLDLYIEGNLPVIDGRGGPGAAAGVFDGIDIDWEWPGSFNGLEGNHVDVENDAENFRLLLAEFRAQLDALGAETGEDYLLSAFLPANPADIAAGGWNDPRNFDSLDFGNVQGYDLHGAWDPALTGHQGNLYDDPADPREPSRQFSVHQAVQEYVGAGIDPAQLGLGLAMYGRGWQGATAADAWGPASGAAPGTWEDGNEDYDVLKTLGTEYYDAEIGAAWRYDGNQWWSLDTPQSVTQKVGYVRDQGLGGGMWWDLSGDEEGELVDALAAGLYTGAAGPVDVPDQPEPTPEPTTSPSPEPTTSPSPEPTPEPGECAATAWDAGAVYVGGDVVAHGGSEWEAKWWTQGAEPGTADVWVERGACDGGEPGPEPTTTPAPGDCTAAAWDTGAVYVGGDVVSHDGAEWTAKWWTTGSEPGTAQVWDGPATC</sequence>
<dbReference type="GO" id="GO:0016787">
    <property type="term" value="F:hydrolase activity"/>
    <property type="evidence" value="ECO:0007669"/>
    <property type="project" value="UniProtKB-KW"/>
</dbReference>
<comment type="catalytic activity">
    <reaction evidence="1">
        <text>Random endo-hydrolysis of N-acetyl-beta-D-glucosaminide (1-&gt;4)-beta-linkages in chitin and chitodextrins.</text>
        <dbReference type="EC" id="3.2.1.14"/>
    </reaction>
</comment>
<dbReference type="Gene3D" id="2.10.10.20">
    <property type="entry name" value="Carbohydrate-binding module superfamily 5/12"/>
    <property type="match status" value="2"/>
</dbReference>
<accession>A0ABU7Z5B8</accession>
<evidence type="ECO:0000256" key="5">
    <source>
        <dbReference type="ARBA" id="ARBA00023277"/>
    </source>
</evidence>
<evidence type="ECO:0000256" key="2">
    <source>
        <dbReference type="ARBA" id="ARBA00012729"/>
    </source>
</evidence>
<dbReference type="SMART" id="SM00495">
    <property type="entry name" value="ChtBD3"/>
    <property type="match status" value="2"/>
</dbReference>
<protein>
    <recommendedName>
        <fullName evidence="2">chitinase</fullName>
        <ecNumber evidence="2">3.2.1.14</ecNumber>
    </recommendedName>
</protein>
<evidence type="ECO:0000256" key="3">
    <source>
        <dbReference type="ARBA" id="ARBA00022801"/>
    </source>
</evidence>
<evidence type="ECO:0000256" key="7">
    <source>
        <dbReference type="RuleBase" id="RU000489"/>
    </source>
</evidence>
<evidence type="ECO:0000256" key="6">
    <source>
        <dbReference type="ARBA" id="ARBA00023295"/>
    </source>
</evidence>
<keyword evidence="9" id="KW-0732">Signal</keyword>
<organism evidence="11 12">
    <name type="scientific">Isoptericola haloaureus</name>
    <dbReference type="NCBI Taxonomy" id="1542902"/>
    <lineage>
        <taxon>Bacteria</taxon>
        <taxon>Bacillati</taxon>
        <taxon>Actinomycetota</taxon>
        <taxon>Actinomycetes</taxon>
        <taxon>Micrococcales</taxon>
        <taxon>Promicromonosporaceae</taxon>
        <taxon>Isoptericola</taxon>
    </lineage>
</organism>
<dbReference type="Gene3D" id="3.20.20.80">
    <property type="entry name" value="Glycosidases"/>
    <property type="match status" value="1"/>
</dbReference>
<keyword evidence="6 7" id="KW-0326">Glycosidase</keyword>
<evidence type="ECO:0000256" key="4">
    <source>
        <dbReference type="ARBA" id="ARBA00023024"/>
    </source>
</evidence>
<evidence type="ECO:0000313" key="11">
    <source>
        <dbReference type="EMBL" id="MEG3614609.1"/>
    </source>
</evidence>
<feature type="region of interest" description="Disordered" evidence="8">
    <location>
        <begin position="464"/>
        <end position="504"/>
    </location>
</feature>
<dbReference type="InterPro" id="IPR011583">
    <property type="entry name" value="Chitinase_II/V-like_cat"/>
</dbReference>
<dbReference type="CDD" id="cd06548">
    <property type="entry name" value="GH18_chitinase"/>
    <property type="match status" value="1"/>
</dbReference>
<dbReference type="EMBL" id="JBAGLP010000116">
    <property type="protein sequence ID" value="MEG3614609.1"/>
    <property type="molecule type" value="Genomic_DNA"/>
</dbReference>
<dbReference type="Pfam" id="PF02839">
    <property type="entry name" value="CBM_5_12"/>
    <property type="match status" value="2"/>
</dbReference>
<keyword evidence="5" id="KW-0119">Carbohydrate metabolism</keyword>
<dbReference type="InterPro" id="IPR001579">
    <property type="entry name" value="Glyco_hydro_18_chit_AS"/>
</dbReference>
<dbReference type="InterPro" id="IPR036573">
    <property type="entry name" value="CBM_sf_5/12"/>
</dbReference>
<feature type="signal peptide" evidence="9">
    <location>
        <begin position="1"/>
        <end position="36"/>
    </location>
</feature>
<reference evidence="11" key="2">
    <citation type="submission" date="2024-02" db="EMBL/GenBank/DDBJ databases">
        <authorList>
            <person name="Prathaban M."/>
            <person name="Mythili R."/>
            <person name="Sharmila Devi N."/>
            <person name="Sobanaa M."/>
            <person name="Prathiviraj R."/>
            <person name="Selvin J."/>
        </authorList>
    </citation>
    <scope>NUCLEOTIDE SEQUENCE</scope>
    <source>
        <strain evidence="11">MP1014</strain>
    </source>
</reference>
<keyword evidence="3 7" id="KW-0378">Hydrolase</keyword>
<dbReference type="PANTHER" id="PTHR11177:SF317">
    <property type="entry name" value="CHITINASE 12-RELATED"/>
    <property type="match status" value="1"/>
</dbReference>
<dbReference type="Pfam" id="PF00704">
    <property type="entry name" value="Glyco_hydro_18"/>
    <property type="match status" value="1"/>
</dbReference>
<gene>
    <name evidence="11" type="ORF">V5O49_05665</name>
</gene>
<feature type="domain" description="GH18" evidence="10">
    <location>
        <begin position="49"/>
        <end position="464"/>
    </location>
</feature>
<reference evidence="11" key="1">
    <citation type="journal article" date="2024" name="Antonie Van Leeuwenhoek">
        <title>Isoptericola haloaureus sp. nov., a dimorphic actinobacterium isolated from mangrove sediments of southeast India, implicating biosaline agricultural significance through nitrogen fixation and salt tolerance genes.</title>
        <authorList>
            <person name="Prathaban M."/>
            <person name="Prathiviraj R."/>
            <person name="Ravichandran M."/>
            <person name="Natarajan S.D."/>
            <person name="Sobanaa M."/>
            <person name="Hari Krishna Kumar S."/>
            <person name="Chandrasekar V."/>
            <person name="Selvin J."/>
        </authorList>
    </citation>
    <scope>NUCLEOTIDE SEQUENCE</scope>
    <source>
        <strain evidence="11">MP1014</strain>
    </source>
</reference>
<dbReference type="EC" id="3.2.1.14" evidence="2"/>
<name>A0ABU7Z5B8_9MICO</name>
<keyword evidence="4" id="KW-0624">Polysaccharide degradation</keyword>
<dbReference type="PROSITE" id="PS51910">
    <property type="entry name" value="GH18_2"/>
    <property type="match status" value="1"/>
</dbReference>
<evidence type="ECO:0000256" key="9">
    <source>
        <dbReference type="SAM" id="SignalP"/>
    </source>
</evidence>
<dbReference type="PANTHER" id="PTHR11177">
    <property type="entry name" value="CHITINASE"/>
    <property type="match status" value="1"/>
</dbReference>
<evidence type="ECO:0000256" key="8">
    <source>
        <dbReference type="SAM" id="MobiDB-lite"/>
    </source>
</evidence>
<dbReference type="RefSeq" id="WP_332901380.1">
    <property type="nucleotide sequence ID" value="NZ_JBAGLP010000116.1"/>
</dbReference>
<dbReference type="InterPro" id="IPR001223">
    <property type="entry name" value="Glyco_hydro18_cat"/>
</dbReference>
<dbReference type="CDD" id="cd12215">
    <property type="entry name" value="ChiC_BD"/>
    <property type="match status" value="2"/>
</dbReference>
<dbReference type="InterPro" id="IPR003610">
    <property type="entry name" value="CBM5/12"/>
</dbReference>
<comment type="caution">
    <text evidence="11">The sequence shown here is derived from an EMBL/GenBank/DDBJ whole genome shotgun (WGS) entry which is preliminary data.</text>
</comment>
<dbReference type="InterPro" id="IPR029070">
    <property type="entry name" value="Chitinase_insertion_sf"/>
</dbReference>
<dbReference type="Gene3D" id="3.10.50.10">
    <property type="match status" value="1"/>
</dbReference>
<feature type="chain" id="PRO_5045648556" description="chitinase" evidence="9">
    <location>
        <begin position="37"/>
        <end position="616"/>
    </location>
</feature>
<evidence type="ECO:0000259" key="10">
    <source>
        <dbReference type="PROSITE" id="PS51910"/>
    </source>
</evidence>
<dbReference type="InterPro" id="IPR050314">
    <property type="entry name" value="Glycosyl_Hydrlase_18"/>
</dbReference>
<feature type="compositionally biased region" description="Pro residues" evidence="8">
    <location>
        <begin position="474"/>
        <end position="500"/>
    </location>
</feature>
<dbReference type="SUPFAM" id="SSF54556">
    <property type="entry name" value="Chitinase insertion domain"/>
    <property type="match status" value="1"/>
</dbReference>
<dbReference type="PROSITE" id="PS01095">
    <property type="entry name" value="GH18_1"/>
    <property type="match status" value="1"/>
</dbReference>
<proteinExistence type="predicted"/>